<dbReference type="InterPro" id="IPR006710">
    <property type="entry name" value="Glyco_hydro_43"/>
</dbReference>
<dbReference type="InterPro" id="IPR036116">
    <property type="entry name" value="FN3_sf"/>
</dbReference>
<organism evidence="6 7">
    <name type="scientific">Lutibacter oricola</name>
    <dbReference type="NCBI Taxonomy" id="762486"/>
    <lineage>
        <taxon>Bacteria</taxon>
        <taxon>Pseudomonadati</taxon>
        <taxon>Bacteroidota</taxon>
        <taxon>Flavobacteriia</taxon>
        <taxon>Flavobacteriales</taxon>
        <taxon>Flavobacteriaceae</taxon>
        <taxon>Lutibacter</taxon>
    </lineage>
</organism>
<keyword evidence="7" id="KW-1185">Reference proteome</keyword>
<accession>A0A1H3D772</accession>
<dbReference type="InterPro" id="IPR051795">
    <property type="entry name" value="Glycosyl_Hydrlase_43"/>
</dbReference>
<evidence type="ECO:0000256" key="4">
    <source>
        <dbReference type="RuleBase" id="RU361187"/>
    </source>
</evidence>
<dbReference type="SUPFAM" id="SSF75005">
    <property type="entry name" value="Arabinanase/levansucrase/invertase"/>
    <property type="match status" value="1"/>
</dbReference>
<dbReference type="Gene3D" id="2.115.10.20">
    <property type="entry name" value="Glycosyl hydrolase domain, family 43"/>
    <property type="match status" value="1"/>
</dbReference>
<dbReference type="InterPro" id="IPR008979">
    <property type="entry name" value="Galactose-bd-like_sf"/>
</dbReference>
<feature type="domain" description="F5/8 type C" evidence="5">
    <location>
        <begin position="334"/>
        <end position="484"/>
    </location>
</feature>
<dbReference type="STRING" id="762486.SAMN05444411_10770"/>
<dbReference type="PROSITE" id="PS50022">
    <property type="entry name" value="FA58C_3"/>
    <property type="match status" value="1"/>
</dbReference>
<dbReference type="EMBL" id="FNNJ01000007">
    <property type="protein sequence ID" value="SDX62186.1"/>
    <property type="molecule type" value="Genomic_DNA"/>
</dbReference>
<dbReference type="InterPro" id="IPR003961">
    <property type="entry name" value="FN3_dom"/>
</dbReference>
<protein>
    <submittedName>
        <fullName evidence="6">F5/8 type C domain-containing protein</fullName>
    </submittedName>
</protein>
<dbReference type="Gene3D" id="2.60.40.10">
    <property type="entry name" value="Immunoglobulins"/>
    <property type="match status" value="1"/>
</dbReference>
<dbReference type="GO" id="GO:0005975">
    <property type="term" value="P:carbohydrate metabolic process"/>
    <property type="evidence" value="ECO:0007669"/>
    <property type="project" value="InterPro"/>
</dbReference>
<reference evidence="6 7" key="1">
    <citation type="submission" date="2016-10" db="EMBL/GenBank/DDBJ databases">
        <authorList>
            <person name="de Groot N.N."/>
        </authorList>
    </citation>
    <scope>NUCLEOTIDE SEQUENCE [LARGE SCALE GENOMIC DNA]</scope>
    <source>
        <strain evidence="6 7">DSM 24956</strain>
    </source>
</reference>
<name>A0A1H3D772_9FLAO</name>
<gene>
    <name evidence="6" type="ORF">SAMN05444411_10770</name>
</gene>
<dbReference type="SUPFAM" id="SSF49785">
    <property type="entry name" value="Galactose-binding domain-like"/>
    <property type="match status" value="1"/>
</dbReference>
<evidence type="ECO:0000313" key="7">
    <source>
        <dbReference type="Proteomes" id="UP000199595"/>
    </source>
</evidence>
<dbReference type="Pfam" id="PF04616">
    <property type="entry name" value="Glyco_hydro_43"/>
    <property type="match status" value="1"/>
</dbReference>
<dbReference type="OrthoDB" id="9801455at2"/>
<dbReference type="GO" id="GO:0004553">
    <property type="term" value="F:hydrolase activity, hydrolyzing O-glycosyl compounds"/>
    <property type="evidence" value="ECO:0007669"/>
    <property type="project" value="InterPro"/>
</dbReference>
<dbReference type="CDD" id="cd00063">
    <property type="entry name" value="FN3"/>
    <property type="match status" value="1"/>
</dbReference>
<comment type="similarity">
    <text evidence="1 4">Belongs to the glycosyl hydrolase 43 family.</text>
</comment>
<dbReference type="InterPro" id="IPR023296">
    <property type="entry name" value="Glyco_hydro_beta-prop_sf"/>
</dbReference>
<dbReference type="InterPro" id="IPR000421">
    <property type="entry name" value="FA58C"/>
</dbReference>
<proteinExistence type="inferred from homology"/>
<dbReference type="Pfam" id="PF00754">
    <property type="entry name" value="F5_F8_type_C"/>
    <property type="match status" value="1"/>
</dbReference>
<dbReference type="PANTHER" id="PTHR42812:SF5">
    <property type="entry name" value="ENDO-ARABINASE"/>
    <property type="match status" value="1"/>
</dbReference>
<dbReference type="SUPFAM" id="SSF49265">
    <property type="entry name" value="Fibronectin type III"/>
    <property type="match status" value="1"/>
</dbReference>
<sequence>MAKLITRIGFIALIVFIVTQCKIEKIEKEQLSTVCNPMDLSYRFMPNGVSRREAADPTVILFKDTYYLFASKSGGYWFSDDLTKWAFIETNEIPTEEYAPTAIVLNNEVYFLASNGKKNTVYKSADPKSGKWQLVKDGLKVPMTDPAFFLDDDNKLFLYWGCSNKNPIYGVEIDKTTFEFIGETQELIFPNPENLGWEIRGDYNTKTEVSPWLEGAWMNKRNGKYYLQYSAPGTREKSYCDGVYESENPLGPYTLAKHNSFAYKPEGFACGAGHGSTFEDKYGNFWHVGTIAISVKDKFERRIGFYPAFFDKDGVLYSNTRLGDFPIIIPKKKIESIDDIFPNWMLLSYNKPIEVSSELEGRSKNLATDEEIRTYWSAKTGNKGEWFQIDLEKEVEINAIQLNFAEQNTKLFNRQPNIYQQFLVEYSLDNKTWKTLIDKTKNKADVPHNYLQLETSTKARFLKITNYYTPSGKFALSDFRVFGNGQGNLPQFERTLTGIRNNEDRRQVSLSWNTDKNALGYNIRYGTDPEKLYHNYQVLKNNSLTIRSLNKLQKYYFTIDTFNENGIKKGSKIIEIN</sequence>
<evidence type="ECO:0000256" key="3">
    <source>
        <dbReference type="ARBA" id="ARBA00023295"/>
    </source>
</evidence>
<dbReference type="Gene3D" id="2.60.120.260">
    <property type="entry name" value="Galactose-binding domain-like"/>
    <property type="match status" value="1"/>
</dbReference>
<dbReference type="Proteomes" id="UP000199595">
    <property type="component" value="Unassembled WGS sequence"/>
</dbReference>
<dbReference type="AlphaFoldDB" id="A0A1H3D772"/>
<evidence type="ECO:0000256" key="1">
    <source>
        <dbReference type="ARBA" id="ARBA00009865"/>
    </source>
</evidence>
<evidence type="ECO:0000259" key="5">
    <source>
        <dbReference type="PROSITE" id="PS50022"/>
    </source>
</evidence>
<dbReference type="InterPro" id="IPR013783">
    <property type="entry name" value="Ig-like_fold"/>
</dbReference>
<dbReference type="RefSeq" id="WP_090124109.1">
    <property type="nucleotide sequence ID" value="NZ_FNNJ01000007.1"/>
</dbReference>
<evidence type="ECO:0000256" key="2">
    <source>
        <dbReference type="ARBA" id="ARBA00022801"/>
    </source>
</evidence>
<dbReference type="PANTHER" id="PTHR42812">
    <property type="entry name" value="BETA-XYLOSIDASE"/>
    <property type="match status" value="1"/>
</dbReference>
<evidence type="ECO:0000313" key="6">
    <source>
        <dbReference type="EMBL" id="SDX62186.1"/>
    </source>
</evidence>
<dbReference type="CDD" id="cd08982">
    <property type="entry name" value="GH43-like"/>
    <property type="match status" value="1"/>
</dbReference>
<keyword evidence="3 4" id="KW-0326">Glycosidase</keyword>
<keyword evidence="2 4" id="KW-0378">Hydrolase</keyword>